<name>A0ABR0RF53_9EURO</name>
<evidence type="ECO:0000313" key="3">
    <source>
        <dbReference type="Proteomes" id="UP001334248"/>
    </source>
</evidence>
<keyword evidence="1" id="KW-0732">Signal</keyword>
<dbReference type="PANTHER" id="PTHR40640:SF1">
    <property type="entry name" value="ANCHORED GLYCOPROTEIN, PUTATIVE (AFU_ORTHOLOGUE AFUA_8G04860)-RELATED"/>
    <property type="match status" value="1"/>
</dbReference>
<dbReference type="RefSeq" id="XP_064727331.1">
    <property type="nucleotide sequence ID" value="XM_064876944.1"/>
</dbReference>
<dbReference type="PANTHER" id="PTHR40640">
    <property type="entry name" value="ANCHORED GLYCOPROTEIN, PUTATIVE (AFU_ORTHOLOGUE AFUA_8G04860)-RELATED"/>
    <property type="match status" value="1"/>
</dbReference>
<dbReference type="GeneID" id="90001993"/>
<dbReference type="EMBL" id="JAVHJV010000011">
    <property type="protein sequence ID" value="KAK5939241.1"/>
    <property type="molecule type" value="Genomic_DNA"/>
</dbReference>
<comment type="caution">
    <text evidence="2">The sequence shown here is derived from an EMBL/GenBank/DDBJ whole genome shotgun (WGS) entry which is preliminary data.</text>
</comment>
<sequence>MIALLTFLTAFGLTALAESTTASTTASTTDIFLPIIDEQPLVASVSASSGDVKTMVIKCPDGTDSSECGFPTPVTVTAGPSTVALTTVVGNSMTVDLKCGIDGSTKASCTQVYTGPASLYTSASSGDDGSKTTTWTASQSLDSGKVTFLPVTITAGLPTGTNKNAAGPVATPMGGIRKVAVVVAVAQLVAGVV</sequence>
<organism evidence="2 3">
    <name type="scientific">Knufia obscura</name>
    <dbReference type="NCBI Taxonomy" id="1635080"/>
    <lineage>
        <taxon>Eukaryota</taxon>
        <taxon>Fungi</taxon>
        <taxon>Dikarya</taxon>
        <taxon>Ascomycota</taxon>
        <taxon>Pezizomycotina</taxon>
        <taxon>Eurotiomycetes</taxon>
        <taxon>Chaetothyriomycetidae</taxon>
        <taxon>Chaetothyriales</taxon>
        <taxon>Trichomeriaceae</taxon>
        <taxon>Knufia</taxon>
    </lineage>
</organism>
<gene>
    <name evidence="2" type="ORF">PMZ80_008544</name>
</gene>
<evidence type="ECO:0000256" key="1">
    <source>
        <dbReference type="SAM" id="SignalP"/>
    </source>
</evidence>
<feature type="chain" id="PRO_5047246112" evidence="1">
    <location>
        <begin position="18"/>
        <end position="193"/>
    </location>
</feature>
<proteinExistence type="predicted"/>
<reference evidence="2 3" key="1">
    <citation type="journal article" date="2023" name="Res Sq">
        <title>Genomic and morphological characterization of Knufia obscura isolated from the Mars 2020 spacecraft assembly facility.</title>
        <authorList>
            <person name="Chander A.M."/>
            <person name="Teixeira M.M."/>
            <person name="Singh N.K."/>
            <person name="Williams M.P."/>
            <person name="Parker C.W."/>
            <person name="Leo P."/>
            <person name="Stajich J.E."/>
            <person name="Torok T."/>
            <person name="Tighe S."/>
            <person name="Mason C.E."/>
            <person name="Venkateswaran K."/>
        </authorList>
    </citation>
    <scope>NUCLEOTIDE SEQUENCE [LARGE SCALE GENOMIC DNA]</scope>
    <source>
        <strain evidence="2 3">CCFEE 5817</strain>
    </source>
</reference>
<feature type="signal peptide" evidence="1">
    <location>
        <begin position="1"/>
        <end position="17"/>
    </location>
</feature>
<accession>A0ABR0RF53</accession>
<keyword evidence="3" id="KW-1185">Reference proteome</keyword>
<evidence type="ECO:0000313" key="2">
    <source>
        <dbReference type="EMBL" id="KAK5939241.1"/>
    </source>
</evidence>
<protein>
    <submittedName>
        <fullName evidence="2">Uncharacterized protein</fullName>
    </submittedName>
</protein>
<dbReference type="Proteomes" id="UP001334248">
    <property type="component" value="Unassembled WGS sequence"/>
</dbReference>